<dbReference type="InterPro" id="IPR016181">
    <property type="entry name" value="Acyl_CoA_acyltransferase"/>
</dbReference>
<dbReference type="InterPro" id="IPR000182">
    <property type="entry name" value="GNAT_dom"/>
</dbReference>
<keyword evidence="2" id="KW-0347">Helicase</keyword>
<keyword evidence="2" id="KW-0378">Hydrolase</keyword>
<proteinExistence type="predicted"/>
<dbReference type="Proteomes" id="UP000195221">
    <property type="component" value="Unassembled WGS sequence"/>
</dbReference>
<keyword evidence="2" id="KW-0067">ATP-binding</keyword>
<dbReference type="GO" id="GO:0004386">
    <property type="term" value="F:helicase activity"/>
    <property type="evidence" value="ECO:0007669"/>
    <property type="project" value="UniProtKB-KW"/>
</dbReference>
<dbReference type="FunFam" id="3.40.630.30:FF:000047">
    <property type="entry name" value="Acetyltransferase, GNAT family"/>
    <property type="match status" value="1"/>
</dbReference>
<keyword evidence="2" id="KW-0547">Nucleotide-binding</keyword>
<accession>A0A242MHC5</accession>
<reference evidence="2 3" key="1">
    <citation type="submission" date="2017-03" db="EMBL/GenBank/DDBJ databases">
        <title>Genome analysis of strain PAMC 26577.</title>
        <authorList>
            <person name="Oh H.-M."/>
            <person name="Yang J.-A."/>
        </authorList>
    </citation>
    <scope>NUCLEOTIDE SEQUENCE [LARGE SCALE GENOMIC DNA]</scope>
    <source>
        <strain evidence="2 3">PAMC 26577</strain>
    </source>
</reference>
<dbReference type="EMBL" id="NBTZ01000106">
    <property type="protein sequence ID" value="OTP70556.1"/>
    <property type="molecule type" value="Genomic_DNA"/>
</dbReference>
<dbReference type="PROSITE" id="PS51186">
    <property type="entry name" value="GNAT"/>
    <property type="match status" value="1"/>
</dbReference>
<evidence type="ECO:0000259" key="1">
    <source>
        <dbReference type="PROSITE" id="PS51186"/>
    </source>
</evidence>
<comment type="caution">
    <text evidence="2">The sequence shown here is derived from an EMBL/GenBank/DDBJ whole genome shotgun (WGS) entry which is preliminary data.</text>
</comment>
<dbReference type="GO" id="GO:0008999">
    <property type="term" value="F:protein-N-terminal-alanine acetyltransferase activity"/>
    <property type="evidence" value="ECO:0007669"/>
    <property type="project" value="TreeGrafter"/>
</dbReference>
<dbReference type="InterPro" id="IPR051908">
    <property type="entry name" value="Ribosomal_N-acetyltransferase"/>
</dbReference>
<dbReference type="PANTHER" id="PTHR43441:SF2">
    <property type="entry name" value="FAMILY ACETYLTRANSFERASE, PUTATIVE (AFU_ORTHOLOGUE AFUA_7G00850)-RELATED"/>
    <property type="match status" value="1"/>
</dbReference>
<feature type="domain" description="N-acetyltransferase" evidence="1">
    <location>
        <begin position="38"/>
        <end position="193"/>
    </location>
</feature>
<name>A0A242MHC5_CABSO</name>
<dbReference type="PANTHER" id="PTHR43441">
    <property type="entry name" value="RIBOSOMAL-PROTEIN-SERINE ACETYLTRANSFERASE"/>
    <property type="match status" value="1"/>
</dbReference>
<evidence type="ECO:0000313" key="2">
    <source>
        <dbReference type="EMBL" id="OTP70556.1"/>
    </source>
</evidence>
<protein>
    <submittedName>
        <fullName evidence="2">Protein export cytoplasm protein SecA ATPase RNA helicase</fullName>
    </submittedName>
</protein>
<dbReference type="Pfam" id="PF13302">
    <property type="entry name" value="Acetyltransf_3"/>
    <property type="match status" value="1"/>
</dbReference>
<evidence type="ECO:0000313" key="3">
    <source>
        <dbReference type="Proteomes" id="UP000195221"/>
    </source>
</evidence>
<dbReference type="AlphaFoldDB" id="A0A242MHC5"/>
<gene>
    <name evidence="2" type="ORF">PAMC26577_26240</name>
</gene>
<sequence>MSTFQNEFAQPIGAPLANWKGAKPPSRVTLEGRYCRLVPVDPAAHLNDLAEAYDSAADGRDWTYLATGPFSTLEAYQAHLEKLASSSDPLHFTVIDAASRKALGTLALMRIDAVNGVIEVGFIAFSPLLKKTRIATEAIFLLMRHVFDDLGYRRFEWKCDSLNEPSRAAAKRFGFTFEGIFRQATTYKGRSRDTAWFSIIDPEWPALKTRYERWLDPKNFDADGAQIERLSTPQSAK</sequence>
<dbReference type="GO" id="GO:1990189">
    <property type="term" value="F:protein N-terminal-serine acetyltransferase activity"/>
    <property type="evidence" value="ECO:0007669"/>
    <property type="project" value="TreeGrafter"/>
</dbReference>
<dbReference type="RefSeq" id="WP_075358062.1">
    <property type="nucleotide sequence ID" value="NZ_MSRG01000023.1"/>
</dbReference>
<organism evidence="2 3">
    <name type="scientific">Caballeronia sordidicola</name>
    <name type="common">Burkholderia sordidicola</name>
    <dbReference type="NCBI Taxonomy" id="196367"/>
    <lineage>
        <taxon>Bacteria</taxon>
        <taxon>Pseudomonadati</taxon>
        <taxon>Pseudomonadota</taxon>
        <taxon>Betaproteobacteria</taxon>
        <taxon>Burkholderiales</taxon>
        <taxon>Burkholderiaceae</taxon>
        <taxon>Caballeronia</taxon>
    </lineage>
</organism>
<dbReference type="SUPFAM" id="SSF55729">
    <property type="entry name" value="Acyl-CoA N-acyltransferases (Nat)"/>
    <property type="match status" value="1"/>
</dbReference>
<dbReference type="Gene3D" id="3.40.630.30">
    <property type="match status" value="1"/>
</dbReference>